<feature type="compositionally biased region" description="Polar residues" evidence="5">
    <location>
        <begin position="733"/>
        <end position="747"/>
    </location>
</feature>
<feature type="compositionally biased region" description="Basic residues" evidence="5">
    <location>
        <begin position="227"/>
        <end position="242"/>
    </location>
</feature>
<feature type="domain" description="Mif2/CENP-C cupin" evidence="6">
    <location>
        <begin position="1133"/>
        <end position="1206"/>
    </location>
</feature>
<dbReference type="InterPro" id="IPR025974">
    <property type="entry name" value="Mif2/CENP-C_cupin"/>
</dbReference>
<dbReference type="OrthoDB" id="1939643at2759"/>
<feature type="compositionally biased region" description="Basic residues" evidence="5">
    <location>
        <begin position="1"/>
        <end position="10"/>
    </location>
</feature>
<dbReference type="EMBL" id="SRMA01025693">
    <property type="protein sequence ID" value="TRY91973.1"/>
    <property type="molecule type" value="Genomic_DNA"/>
</dbReference>
<dbReference type="AlphaFoldDB" id="A0A553QPR4"/>
<dbReference type="PANTHER" id="PTHR16684">
    <property type="entry name" value="CENTROMERE PROTEIN C"/>
    <property type="match status" value="1"/>
</dbReference>
<feature type="compositionally biased region" description="Basic and acidic residues" evidence="5">
    <location>
        <begin position="961"/>
        <end position="972"/>
    </location>
</feature>
<dbReference type="GO" id="GO:0051382">
    <property type="term" value="P:kinetochore assembly"/>
    <property type="evidence" value="ECO:0007669"/>
    <property type="project" value="InterPro"/>
</dbReference>
<feature type="compositionally biased region" description="Basic and acidic residues" evidence="5">
    <location>
        <begin position="883"/>
        <end position="898"/>
    </location>
</feature>
<dbReference type="Pfam" id="PF11699">
    <property type="entry name" value="CENP-C_C"/>
    <property type="match status" value="1"/>
</dbReference>
<evidence type="ECO:0000313" key="7">
    <source>
        <dbReference type="EMBL" id="TRY91973.1"/>
    </source>
</evidence>
<evidence type="ECO:0000256" key="5">
    <source>
        <dbReference type="SAM" id="MobiDB-lite"/>
    </source>
</evidence>
<dbReference type="GO" id="GO:0000776">
    <property type="term" value="C:kinetochore"/>
    <property type="evidence" value="ECO:0007669"/>
    <property type="project" value="InterPro"/>
</dbReference>
<protein>
    <recommendedName>
        <fullName evidence="6">Mif2/CENP-C cupin domain-containing protein</fullName>
    </recommendedName>
</protein>
<keyword evidence="8" id="KW-1185">Reference proteome</keyword>
<feature type="region of interest" description="Disordered" evidence="5">
    <location>
        <begin position="650"/>
        <end position="1059"/>
    </location>
</feature>
<dbReference type="Gene3D" id="2.60.120.10">
    <property type="entry name" value="Jelly Rolls"/>
    <property type="match status" value="1"/>
</dbReference>
<feature type="compositionally biased region" description="Basic and acidic residues" evidence="5">
    <location>
        <begin position="425"/>
        <end position="440"/>
    </location>
</feature>
<feature type="compositionally biased region" description="Basic and acidic residues" evidence="5">
    <location>
        <begin position="243"/>
        <end position="253"/>
    </location>
</feature>
<feature type="compositionally biased region" description="Basic and acidic residues" evidence="5">
    <location>
        <begin position="217"/>
        <end position="226"/>
    </location>
</feature>
<dbReference type="SUPFAM" id="SSF51182">
    <property type="entry name" value="RmlC-like cupins"/>
    <property type="match status" value="1"/>
</dbReference>
<sequence length="1216" mass="133783">MSPVKAKKKLNFTGDKNSDPSVPQTSFFPKCYMSIHKQNPKESKAAPKQAPKDALFQRNGSQVTKKTKKAEIPFKGLGPIKTSSPIALETEMDESGDGFKPLANPILFGDEDEEPITGDMSHESCTQRSEPVKLPVLSSWKQAPAPVAPPPVDLEEEFMILENEAPVLIFIPRKGGASTSKQVLSGNSVKVNDLSEPLSTNELSKRDVETAAQQDAVSERNQELVKHGKQILRGKSGKRSKSTNKECVTRAEVEEAADPVSDDLPDGVQSEQRHQTVSAGVHKSTTKTAAETVPKLTESLEPESKDPPGTSCDISPDNLLSSKRSRKPPGEWWLTCENECTAAPRPKQVPASKTKLKTSEKPVPRETAGVESGETHSLRAAQRSQKKHRTHIMSESAENGMKTGTERSGRKANTVPSQPQEEEEAFGKENHLEASPERRSPLRQQGVRTAVYARDAASAKKRTTADASVPDSIPGKRQRKAPNCWEVTQSKEAQDEPLPPHSPDPKLSKCTPKKQTQTSNKDRNVLRSKPQTKNTKASRQKRLPAETAESATKSRKLGRRNLLHSLEDQSDHSSETAAHNDLPQARTSSPCKISNFSWKQAPAPVAPPPVDLEEEFMILENEAPVLIFIPRKGGASTSKQVLSGNSVKVNDLSEPLSTNELSKRDVETAAQQDDVSERNQELVKHGKQILRGKSGKRSKSTNKECVTRAEVEEAADPVSDDLPDGVQSEQRHQTVSAGVNKSTTKTAAETVPKLTESLEPESKDPPGTSCDISPDNLLSSKRSRKPPGEWWLTCENECTAAPRPKQVPASKTKLKTSEKPVPLETAGVETDETHSLRAAQRSQKKHRTHIMSESAENGMKTGTERSGRKANTVPSQPQEEEEAFGKENHLEASPERRSPLRQQGVRTAVYARDAASAKKRTTADASVPDSIPGKRQRKAPNCWEVTQSKEAQDEPLPPHSPDPKLSKSESATKSRKLGRRNLLHSLEDQSDHSSETAAHNDLPQARSSATRDAPVDLSAPRNRYSGRLHMLSNVSGPSSLTDLQRYQQDGCDSDRSPSRFMRESSRVLMRCELCGPPLQPSVLEDEDWNNLQMWFAHLWPPAFKSKHVISPDDFHWHSHEGRAMGHMVDVQSSSFSHGKILLGSYMKKPPQVDLETISIFSVISSCVRVDVEGVKTIYNSGGVFMIPSGQMYSIHNLCQEPAVLIYCRTQNTDSFS</sequence>
<feature type="compositionally biased region" description="Acidic residues" evidence="5">
    <location>
        <begin position="712"/>
        <end position="723"/>
    </location>
</feature>
<feature type="compositionally biased region" description="Acidic residues" evidence="5">
    <location>
        <begin position="254"/>
        <end position="265"/>
    </location>
</feature>
<feature type="compositionally biased region" description="Basic residues" evidence="5">
    <location>
        <begin position="973"/>
        <end position="982"/>
    </location>
</feature>
<dbReference type="InterPro" id="IPR011051">
    <property type="entry name" value="RmlC_Cupin_sf"/>
</dbReference>
<reference evidence="7 8" key="1">
    <citation type="journal article" date="2019" name="Sci. Data">
        <title>Hybrid genome assembly and annotation of Danionella translucida.</title>
        <authorList>
            <person name="Kadobianskyi M."/>
            <person name="Schulze L."/>
            <person name="Schuelke M."/>
            <person name="Judkewitz B."/>
        </authorList>
    </citation>
    <scope>NUCLEOTIDE SEQUENCE [LARGE SCALE GENOMIC DNA]</scope>
    <source>
        <strain evidence="7 8">Bolton</strain>
    </source>
</reference>
<name>A0A553QPR4_9TELE</name>
<dbReference type="GO" id="GO:0051315">
    <property type="term" value="P:attachment of mitotic spindle microtubules to kinetochore"/>
    <property type="evidence" value="ECO:0007669"/>
    <property type="project" value="TreeGrafter"/>
</dbReference>
<feature type="compositionally biased region" description="Basic residues" evidence="5">
    <location>
        <begin position="685"/>
        <end position="700"/>
    </location>
</feature>
<dbReference type="InterPro" id="IPR014710">
    <property type="entry name" value="RmlC-like_jellyroll"/>
</dbReference>
<feature type="region of interest" description="Disordered" evidence="5">
    <location>
        <begin position="192"/>
        <end position="590"/>
    </location>
</feature>
<keyword evidence="3" id="KW-0238">DNA-binding</keyword>
<feature type="compositionally biased region" description="Basic and acidic residues" evidence="5">
    <location>
        <begin position="701"/>
        <end position="711"/>
    </location>
</feature>
<evidence type="ECO:0000313" key="8">
    <source>
        <dbReference type="Proteomes" id="UP000316079"/>
    </source>
</evidence>
<evidence type="ECO:0000256" key="3">
    <source>
        <dbReference type="ARBA" id="ARBA00023125"/>
    </source>
</evidence>
<comment type="similarity">
    <text evidence="2">Belongs to the CENP-C/MIF2 family.</text>
</comment>
<feature type="compositionally biased region" description="Basic and acidic residues" evidence="5">
    <location>
        <begin position="675"/>
        <end position="684"/>
    </location>
</feature>
<keyword evidence="4" id="KW-0539">Nucleus</keyword>
<dbReference type="GO" id="GO:0005634">
    <property type="term" value="C:nucleus"/>
    <property type="evidence" value="ECO:0007669"/>
    <property type="project" value="UniProtKB-SubCell"/>
</dbReference>
<dbReference type="STRING" id="623744.A0A553QPR4"/>
<evidence type="ECO:0000256" key="1">
    <source>
        <dbReference type="ARBA" id="ARBA00004123"/>
    </source>
</evidence>
<comment type="subcellular location">
    <subcellularLocation>
        <location evidence="1">Nucleus</location>
    </subcellularLocation>
</comment>
<comment type="caution">
    <text evidence="7">The sequence shown here is derived from an EMBL/GenBank/DDBJ whole genome shotgun (WGS) entry which is preliminary data.</text>
</comment>
<evidence type="ECO:0000259" key="6">
    <source>
        <dbReference type="Pfam" id="PF11699"/>
    </source>
</evidence>
<dbReference type="GO" id="GO:0019237">
    <property type="term" value="F:centromeric DNA binding"/>
    <property type="evidence" value="ECO:0007669"/>
    <property type="project" value="InterPro"/>
</dbReference>
<dbReference type="PANTHER" id="PTHR16684:SF11">
    <property type="entry name" value="CENTROMERE PROTEIN C"/>
    <property type="match status" value="1"/>
</dbReference>
<proteinExistence type="inferred from homology"/>
<feature type="region of interest" description="Disordered" evidence="5">
    <location>
        <begin position="1"/>
        <end position="77"/>
    </location>
</feature>
<accession>A0A553QPR4</accession>
<evidence type="ECO:0000256" key="4">
    <source>
        <dbReference type="ARBA" id="ARBA00023242"/>
    </source>
</evidence>
<feature type="compositionally biased region" description="Polar residues" evidence="5">
    <location>
        <begin position="1032"/>
        <end position="1047"/>
    </location>
</feature>
<dbReference type="Proteomes" id="UP000316079">
    <property type="component" value="Unassembled WGS sequence"/>
</dbReference>
<feature type="region of interest" description="Disordered" evidence="5">
    <location>
        <begin position="92"/>
        <end position="130"/>
    </location>
</feature>
<feature type="compositionally biased region" description="Basic and acidic residues" evidence="5">
    <location>
        <begin position="985"/>
        <end position="994"/>
    </location>
</feature>
<organism evidence="7 8">
    <name type="scientific">Danionella cerebrum</name>
    <dbReference type="NCBI Taxonomy" id="2873325"/>
    <lineage>
        <taxon>Eukaryota</taxon>
        <taxon>Metazoa</taxon>
        <taxon>Chordata</taxon>
        <taxon>Craniata</taxon>
        <taxon>Vertebrata</taxon>
        <taxon>Euteleostomi</taxon>
        <taxon>Actinopterygii</taxon>
        <taxon>Neopterygii</taxon>
        <taxon>Teleostei</taxon>
        <taxon>Ostariophysi</taxon>
        <taxon>Cypriniformes</taxon>
        <taxon>Danionidae</taxon>
        <taxon>Danioninae</taxon>
        <taxon>Danionella</taxon>
    </lineage>
</organism>
<feature type="compositionally biased region" description="Basic and acidic residues" evidence="5">
    <location>
        <begin position="565"/>
        <end position="574"/>
    </location>
</feature>
<dbReference type="InterPro" id="IPR028386">
    <property type="entry name" value="CENP-C/Mif2/cnp3"/>
</dbReference>
<evidence type="ECO:0000256" key="2">
    <source>
        <dbReference type="ARBA" id="ARBA00010291"/>
    </source>
</evidence>
<gene>
    <name evidence="7" type="ORF">DNTS_014575</name>
</gene>
<feature type="compositionally biased region" description="Basic residues" evidence="5">
    <location>
        <begin position="553"/>
        <end position="562"/>
    </location>
</feature>
<dbReference type="GO" id="GO:0051455">
    <property type="term" value="P:spindle attachment to meiosis I kinetochore"/>
    <property type="evidence" value="ECO:0007669"/>
    <property type="project" value="TreeGrafter"/>
</dbReference>